<dbReference type="CDD" id="cd02851">
    <property type="entry name" value="E_set_GO_C"/>
    <property type="match status" value="1"/>
</dbReference>
<dbReference type="Proteomes" id="UP001515500">
    <property type="component" value="Chromosome 5"/>
</dbReference>
<name>A0AB40B9Z2_DIOCR</name>
<dbReference type="InterPro" id="IPR015202">
    <property type="entry name" value="GO-like_E_set"/>
</dbReference>
<sequence>MKTLFIKHTIFLLSFLLVTTSVEPFIFNFLPPFFKAPLALPLLQPPTPTTEQQVIKVGNKAAEAAVENGGSWEVIKENSGVSAMHLVILRNNKAVFFDASVTGPSLFRLPKGQCRFDTRIKKKDCWAHGIEMDLVTYDLRPIKVVTDTWCSSGAFDEDGNLVQAGGWNDGGNAVRTLAPCDTCNWVENPKGLAVQRWYSSQQVLPDGRFIIIGGRRQMNFEYLPPPGQSNKITYDLPLLQQTTDEVENNLYPFVHLLPDGNLFIFANNRSILLDPRTTKVLREYPVLPGGSRNYPASAVSVLLPLDLNRQGRKSRTISAEVLICGGAPHNAAKLAAAKPRTFLRALRSCGRITPTQPNPTWRTELMPSPRVMGDGLLLPNTDVLILNGARRGTAGWYWATEPNPQPLLYHPRNRRRNRFQSLTPTTIPRMYHSSSAVLPDTSILVAGSNPIPAYNTTLGSDNPFPTEVRLEKFYPPYFNPSFDSQRPTLISGGAPSDVKYGQAFALEFTVTANITADDVDLKVTMYTPPFTTHAVSMNQRLLILRMKGWESAGENRYRVTVFAPPAPELAPAGYYMTFVVNHGVPSHAAWIKVHK</sequence>
<dbReference type="SUPFAM" id="SSF50965">
    <property type="entry name" value="Galactose oxidase, central domain"/>
    <property type="match status" value="1"/>
</dbReference>
<evidence type="ECO:0000313" key="4">
    <source>
        <dbReference type="Proteomes" id="UP001515500"/>
    </source>
</evidence>
<proteinExistence type="predicted"/>
<keyword evidence="4" id="KW-1185">Reference proteome</keyword>
<dbReference type="Gene3D" id="2.60.40.10">
    <property type="entry name" value="Immunoglobulins"/>
    <property type="match status" value="1"/>
</dbReference>
<evidence type="ECO:0000259" key="2">
    <source>
        <dbReference type="Pfam" id="PF07250"/>
    </source>
</evidence>
<evidence type="ECO:0000256" key="1">
    <source>
        <dbReference type="ARBA" id="ARBA00022729"/>
    </source>
</evidence>
<keyword evidence="1" id="KW-0732">Signal</keyword>
<dbReference type="InterPro" id="IPR011043">
    <property type="entry name" value="Gal_Oxase/kelch_b-propeller"/>
</dbReference>
<dbReference type="Pfam" id="PF07250">
    <property type="entry name" value="Glyoxal_oxid_N"/>
    <property type="match status" value="1"/>
</dbReference>
<dbReference type="InterPro" id="IPR037293">
    <property type="entry name" value="Gal_Oxidase_central_sf"/>
</dbReference>
<dbReference type="Gene3D" id="2.130.10.80">
    <property type="entry name" value="Galactose oxidase/kelch, beta-propeller"/>
    <property type="match status" value="1"/>
</dbReference>
<evidence type="ECO:0000313" key="5">
    <source>
        <dbReference type="RefSeq" id="XP_039123483.1"/>
    </source>
</evidence>
<reference evidence="5" key="1">
    <citation type="submission" date="2025-08" db="UniProtKB">
        <authorList>
            <consortium name="RefSeq"/>
        </authorList>
    </citation>
    <scope>IDENTIFICATION</scope>
</reference>
<dbReference type="RefSeq" id="XP_039123483.1">
    <property type="nucleotide sequence ID" value="XM_039267549.1"/>
</dbReference>
<dbReference type="GeneID" id="120260110"/>
<dbReference type="InterPro" id="IPR014756">
    <property type="entry name" value="Ig_E-set"/>
</dbReference>
<evidence type="ECO:0000259" key="3">
    <source>
        <dbReference type="Pfam" id="PF09118"/>
    </source>
</evidence>
<dbReference type="SUPFAM" id="SSF81296">
    <property type="entry name" value="E set domains"/>
    <property type="match status" value="1"/>
</dbReference>
<feature type="domain" description="Galactose oxidase-like Early set" evidence="3">
    <location>
        <begin position="486"/>
        <end position="593"/>
    </location>
</feature>
<gene>
    <name evidence="5" type="primary">LOC120260110</name>
</gene>
<dbReference type="InterPro" id="IPR013783">
    <property type="entry name" value="Ig-like_fold"/>
</dbReference>
<dbReference type="PANTHER" id="PTHR32208:SF93">
    <property type="entry name" value="ALDEHYDE OXIDASE GLOX1"/>
    <property type="match status" value="1"/>
</dbReference>
<dbReference type="PANTHER" id="PTHR32208">
    <property type="entry name" value="SECRETED PROTEIN-RELATED"/>
    <property type="match status" value="1"/>
</dbReference>
<feature type="domain" description="Glyoxal oxidase N-terminal" evidence="2">
    <location>
        <begin position="84"/>
        <end position="477"/>
    </location>
</feature>
<dbReference type="InterPro" id="IPR009880">
    <property type="entry name" value="Glyoxal_oxidase_N"/>
</dbReference>
<dbReference type="AlphaFoldDB" id="A0AB40B9Z2"/>
<dbReference type="Pfam" id="PF09118">
    <property type="entry name" value="GO-like_E_set"/>
    <property type="match status" value="1"/>
</dbReference>
<protein>
    <submittedName>
        <fullName evidence="5">Aldehyde oxidase GLOX1-like</fullName>
    </submittedName>
</protein>
<organism evidence="4 5">
    <name type="scientific">Dioscorea cayennensis subsp. rotundata</name>
    <name type="common">White Guinea yam</name>
    <name type="synonym">Dioscorea rotundata</name>
    <dbReference type="NCBI Taxonomy" id="55577"/>
    <lineage>
        <taxon>Eukaryota</taxon>
        <taxon>Viridiplantae</taxon>
        <taxon>Streptophyta</taxon>
        <taxon>Embryophyta</taxon>
        <taxon>Tracheophyta</taxon>
        <taxon>Spermatophyta</taxon>
        <taxon>Magnoliopsida</taxon>
        <taxon>Liliopsida</taxon>
        <taxon>Dioscoreales</taxon>
        <taxon>Dioscoreaceae</taxon>
        <taxon>Dioscorea</taxon>
    </lineage>
</organism>
<accession>A0AB40B9Z2</accession>